<dbReference type="EMBL" id="LR131774">
    <property type="protein sequence ID" value="VDS11162.1"/>
    <property type="molecule type" value="Genomic_DNA"/>
</dbReference>
<keyword evidence="1 6" id="KW-0479">Metal-binding</keyword>
<gene>
    <name evidence="6 9" type="primary">rbcL</name>
</gene>
<dbReference type="InterPro" id="IPR017443">
    <property type="entry name" value="RuBisCO_lsu_fd_N"/>
</dbReference>
<dbReference type="GO" id="GO:0016491">
    <property type="term" value="F:oxidoreductase activity"/>
    <property type="evidence" value="ECO:0007669"/>
    <property type="project" value="UniProtKB-KW"/>
</dbReference>
<feature type="domain" description="Ribulose bisphosphate carboxylase large subunit C-terminal" evidence="7">
    <location>
        <begin position="127"/>
        <end position="417"/>
    </location>
</feature>
<evidence type="ECO:0000256" key="6">
    <source>
        <dbReference type="HAMAP-Rule" id="MF_01133"/>
    </source>
</evidence>
<keyword evidence="2 6" id="KW-0460">Magnesium</keyword>
<dbReference type="Gene3D" id="3.20.20.110">
    <property type="entry name" value="Ribulose bisphosphate carboxylase, large subunit, C-terminal domain"/>
    <property type="match status" value="1"/>
</dbReference>
<comment type="cofactor">
    <cofactor evidence="6">
        <name>Mg(2+)</name>
        <dbReference type="ChEBI" id="CHEBI:18420"/>
    </cofactor>
    <text evidence="6">Binds 1 Mg(2+) ion per subunit.</text>
</comment>
<feature type="binding site" evidence="6">
    <location>
        <position position="150"/>
    </location>
    <ligand>
        <name>substrate</name>
    </ligand>
</feature>
<evidence type="ECO:0000256" key="3">
    <source>
        <dbReference type="ARBA" id="ARBA00023002"/>
    </source>
</evidence>
<name>A0A447IUE4_9ARCH</name>
<dbReference type="SFLD" id="SFLDG00301">
    <property type="entry name" value="RuBisCO-like_proteins"/>
    <property type="match status" value="1"/>
</dbReference>
<feature type="binding site" description="via carbamate group" evidence="6">
    <location>
        <position position="174"/>
    </location>
    <ligand>
        <name>Mg(2+)</name>
        <dbReference type="ChEBI" id="CHEBI:18420"/>
    </ligand>
</feature>
<keyword evidence="3 6" id="KW-0560">Oxidoreductase</keyword>
<organism evidence="9">
    <name type="scientific">uncultured Candidatus Pacearchaeota archaeon</name>
    <dbReference type="NCBI Taxonomy" id="2109283"/>
    <lineage>
        <taxon>Archaea</taxon>
        <taxon>Candidatus Pacearchaeota</taxon>
        <taxon>environmental samples</taxon>
    </lineage>
</organism>
<feature type="active site" description="Proton acceptor" evidence="6">
    <location>
        <position position="264"/>
    </location>
</feature>
<evidence type="ECO:0000256" key="2">
    <source>
        <dbReference type="ARBA" id="ARBA00022842"/>
    </source>
</evidence>
<dbReference type="InterPro" id="IPR036422">
    <property type="entry name" value="RuBisCO_lsu_N_sf"/>
</dbReference>
<dbReference type="Gene3D" id="3.30.70.150">
    <property type="entry name" value="RuBisCO large subunit, N-terminal domain"/>
    <property type="match status" value="1"/>
</dbReference>
<dbReference type="InterPro" id="IPR000685">
    <property type="entry name" value="RuBisCO_lsu_C"/>
</dbReference>
<dbReference type="EMBL" id="LR131744">
    <property type="protein sequence ID" value="VDS11132.1"/>
    <property type="molecule type" value="Genomic_DNA"/>
</dbReference>
<comment type="catalytic activity">
    <reaction evidence="6">
        <text>D-ribulose 1,5-bisphosphate + O2 = 2-phosphoglycolate + (2R)-3-phosphoglycerate + 2 H(+)</text>
        <dbReference type="Rhea" id="RHEA:36631"/>
        <dbReference type="ChEBI" id="CHEBI:15378"/>
        <dbReference type="ChEBI" id="CHEBI:15379"/>
        <dbReference type="ChEBI" id="CHEBI:57870"/>
        <dbReference type="ChEBI" id="CHEBI:58033"/>
        <dbReference type="ChEBI" id="CHEBI:58272"/>
    </reaction>
</comment>
<keyword evidence="5 6" id="KW-0120">Carbon dioxide fixation</keyword>
<dbReference type="NCBIfam" id="TIGR03326">
    <property type="entry name" value="rubisco_III"/>
    <property type="match status" value="1"/>
</dbReference>
<dbReference type="SFLD" id="SFLDS00014">
    <property type="entry name" value="RuBisCO"/>
    <property type="match status" value="1"/>
</dbReference>
<feature type="binding site" evidence="6">
    <location>
        <begin position="346"/>
        <end position="348"/>
    </location>
    <ligand>
        <name>substrate</name>
    </ligand>
</feature>
<dbReference type="HAMAP" id="MF_01133">
    <property type="entry name" value="RuBisCO_L_type3"/>
    <property type="match status" value="1"/>
</dbReference>
<evidence type="ECO:0000259" key="7">
    <source>
        <dbReference type="Pfam" id="PF00016"/>
    </source>
</evidence>
<dbReference type="EMBL" id="LR131813">
    <property type="protein sequence ID" value="VDS11201.1"/>
    <property type="molecule type" value="Genomic_DNA"/>
</dbReference>
<accession>A0A447IUE4</accession>
<feature type="site" description="Transition state stabilizer" evidence="6">
    <location>
        <position position="304"/>
    </location>
</feature>
<comment type="miscellaneous">
    <text evidence="6">Because the Archaea possessing a type III RuBisCO are all anaerobic, it is most likely that only the carboxylase activity of RuBisCO, and not the competitive oxygenase activity (by which RuBP reacts with O(2) to form one molecule of 3-phosphoglycerate and one molecule of 2-phosphoglycolate), is biologically relevant in these strains.</text>
</comment>
<evidence type="ECO:0000313" key="9">
    <source>
        <dbReference type="EMBL" id="VDS11132.1"/>
    </source>
</evidence>
<comment type="function">
    <text evidence="6">Catalyzes the addition of molecular CO(2) and H(2)O to ribulose 1,5-bisphosphate (RuBP), generating two molecules of 3-phosphoglycerate (3-PGA). Functions in an archaeal AMP degradation pathway, together with AMP phosphorylase and R15P isomerase.</text>
</comment>
<dbReference type="EC" id="4.1.1.39" evidence="6"/>
<dbReference type="InterPro" id="IPR017712">
    <property type="entry name" value="RuBisCO_III"/>
</dbReference>
<dbReference type="GO" id="GO:0015977">
    <property type="term" value="P:carbon fixation"/>
    <property type="evidence" value="ECO:0007669"/>
    <property type="project" value="UniProtKB-KW"/>
</dbReference>
<comment type="catalytic activity">
    <reaction evidence="6">
        <text>2 (2R)-3-phosphoglycerate + 2 H(+) = D-ribulose 1,5-bisphosphate + CO2 + H2O</text>
        <dbReference type="Rhea" id="RHEA:23124"/>
        <dbReference type="ChEBI" id="CHEBI:15377"/>
        <dbReference type="ChEBI" id="CHEBI:15378"/>
        <dbReference type="ChEBI" id="CHEBI:16526"/>
        <dbReference type="ChEBI" id="CHEBI:57870"/>
        <dbReference type="ChEBI" id="CHEBI:58272"/>
        <dbReference type="EC" id="4.1.1.39"/>
    </reaction>
</comment>
<feature type="modified residue" description="N6-carboxylysine" evidence="6">
    <location>
        <position position="174"/>
    </location>
</feature>
<dbReference type="InterPro" id="IPR033966">
    <property type="entry name" value="RuBisCO"/>
</dbReference>
<evidence type="ECO:0000259" key="8">
    <source>
        <dbReference type="Pfam" id="PF02788"/>
    </source>
</evidence>
<feature type="binding site" evidence="6">
    <location>
        <position position="176"/>
    </location>
    <ligand>
        <name>Mg(2+)</name>
        <dbReference type="ChEBI" id="CHEBI:18420"/>
    </ligand>
</feature>
<keyword evidence="4 6" id="KW-0456">Lyase</keyword>
<dbReference type="SUPFAM" id="SSF51649">
    <property type="entry name" value="RuBisCo, C-terminal domain"/>
    <property type="match status" value="1"/>
</dbReference>
<comment type="similarity">
    <text evidence="6">Belongs to the RuBisCO large chain family. Type III subfamily.</text>
</comment>
<feature type="binding site" evidence="6">
    <location>
        <position position="297"/>
    </location>
    <ligand>
        <name>substrate</name>
    </ligand>
</feature>
<dbReference type="EMBL" id="LR131821">
    <property type="protein sequence ID" value="VDS11209.1"/>
    <property type="molecule type" value="Genomic_DNA"/>
</dbReference>
<dbReference type="InterPro" id="IPR036376">
    <property type="entry name" value="RuBisCO_lsu_C_sf"/>
</dbReference>
<dbReference type="PANTHER" id="PTHR42704">
    <property type="entry name" value="RIBULOSE BISPHOSPHATE CARBOXYLASE"/>
    <property type="match status" value="1"/>
</dbReference>
<proteinExistence type="inferred from homology"/>
<protein>
    <recommendedName>
        <fullName evidence="6">Ribulose bisphosphate carboxylase</fullName>
        <shortName evidence="6">RuBisCO</shortName>
        <ecNumber evidence="6">4.1.1.39</ecNumber>
    </recommendedName>
</protein>
<feature type="binding site" evidence="6">
    <location>
        <begin position="368"/>
        <end position="371"/>
    </location>
    <ligand>
        <name>substrate</name>
    </ligand>
</feature>
<comment type="subunit">
    <text evidence="6">Homodimer or homodecamer. In contrast to form I RuBisCO, the form III RuBisCO is composed solely of large subunits.</text>
</comment>
<feature type="active site" description="Proton acceptor" evidence="6">
    <location>
        <position position="148"/>
    </location>
</feature>
<dbReference type="PANTHER" id="PTHR42704:SF17">
    <property type="entry name" value="RIBULOSE BISPHOSPHATE CARBOXYLASE LARGE CHAIN"/>
    <property type="match status" value="1"/>
</dbReference>
<dbReference type="GO" id="GO:0000287">
    <property type="term" value="F:magnesium ion binding"/>
    <property type="evidence" value="ECO:0007669"/>
    <property type="project" value="UniProtKB-UniRule"/>
</dbReference>
<dbReference type="GO" id="GO:0016984">
    <property type="term" value="F:ribulose-bisphosphate carboxylase activity"/>
    <property type="evidence" value="ECO:0007669"/>
    <property type="project" value="UniProtKB-UniRule"/>
</dbReference>
<feature type="binding site" evidence="6">
    <location>
        <position position="265"/>
    </location>
    <ligand>
        <name>substrate</name>
    </ligand>
</feature>
<dbReference type="AlphaFoldDB" id="A0A447IUE4"/>
<evidence type="ECO:0000256" key="5">
    <source>
        <dbReference type="ARBA" id="ARBA00023300"/>
    </source>
</evidence>
<reference evidence="9" key="1">
    <citation type="submission" date="2018-12" db="EMBL/GenBank/DDBJ databases">
        <authorList>
            <person name="Jaffe A."/>
        </authorList>
    </citation>
    <scope>NUCLEOTIDE SEQUENCE</scope>
</reference>
<feature type="domain" description="Ribulose bisphosphate carboxylase large subunit ferrodoxin-like N-terminal" evidence="8">
    <location>
        <begin position="5"/>
        <end position="116"/>
    </location>
</feature>
<dbReference type="GO" id="GO:0006196">
    <property type="term" value="P:AMP catabolic process"/>
    <property type="evidence" value="ECO:0007669"/>
    <property type="project" value="UniProtKB-UniRule"/>
</dbReference>
<evidence type="ECO:0000256" key="4">
    <source>
        <dbReference type="ARBA" id="ARBA00023239"/>
    </source>
</evidence>
<evidence type="ECO:0000256" key="1">
    <source>
        <dbReference type="ARBA" id="ARBA00022723"/>
    </source>
</evidence>
<dbReference type="NCBIfam" id="NF003252">
    <property type="entry name" value="PRK04208.1"/>
    <property type="match status" value="1"/>
</dbReference>
<dbReference type="SUPFAM" id="SSF54966">
    <property type="entry name" value="RuBisCO, large subunit, small (N-terminal) domain"/>
    <property type="match status" value="1"/>
</dbReference>
<dbReference type="Pfam" id="PF02788">
    <property type="entry name" value="RuBisCO_large_N"/>
    <property type="match status" value="1"/>
</dbReference>
<feature type="binding site" evidence="6">
    <location>
        <position position="177"/>
    </location>
    <ligand>
        <name>Mg(2+)</name>
        <dbReference type="ChEBI" id="CHEBI:18420"/>
    </ligand>
</feature>
<dbReference type="EMBL" id="LR131804">
    <property type="protein sequence ID" value="VDS11192.1"/>
    <property type="molecule type" value="Genomic_DNA"/>
</dbReference>
<sequence>MKPIDFLNLKYKPKSSDLICLFRVEPNKVSLKEASENVALESSVGTWDEVSTEKEYMKKLGAKVFSIKGNHVKIAYPSELFEKGNAPNILSSIAGNIFGMKIVKNLRLEDIKIPDEILNSFSGPKYGIDGIRKIMRIYDRPLIGTIIKPKLGLKTKDHAKVAYEAWTGGCDLVKDDENLSSQKFNQFEERLARTLEKADKAEEETGEKKAYLVNITAETKEMMKRAELVEQLGGKFVMIDVVTEGFGALQTLREADFKMAIHAHRAMHAAFTRNPKHGISMMVLADIVRLIGCDSLHIGTVVGKLEGSLNEVSEIEEEIEKKIVKETKIRLEQDWEKIKPVMAVSSGGLHPGHVPFLIKHLGKDLIIQFGGGIHGHPFGSSAGARAARQAINATIEGISLKEYEKDHSELRAALEKWVKNR</sequence>
<dbReference type="Pfam" id="PF00016">
    <property type="entry name" value="RuBisCO_large"/>
    <property type="match status" value="1"/>
</dbReference>